<feature type="chain" id="PRO_5046626609" evidence="2">
    <location>
        <begin position="26"/>
        <end position="268"/>
    </location>
</feature>
<evidence type="ECO:0000313" key="5">
    <source>
        <dbReference type="Proteomes" id="UP001216907"/>
    </source>
</evidence>
<protein>
    <submittedName>
        <fullName evidence="4">Magnesium chelatase</fullName>
    </submittedName>
</protein>
<feature type="domain" description="VWFA" evidence="3">
    <location>
        <begin position="134"/>
        <end position="254"/>
    </location>
</feature>
<dbReference type="Pfam" id="PF13768">
    <property type="entry name" value="VWA_3"/>
    <property type="match status" value="1"/>
</dbReference>
<comment type="caution">
    <text evidence="4">The sequence shown here is derived from an EMBL/GenBank/DDBJ whole genome shotgun (WGS) entry which is preliminary data.</text>
</comment>
<dbReference type="Gene3D" id="3.40.50.410">
    <property type="entry name" value="von Willebrand factor, type A domain"/>
    <property type="match status" value="1"/>
</dbReference>
<keyword evidence="2" id="KW-0732">Signal</keyword>
<evidence type="ECO:0000313" key="4">
    <source>
        <dbReference type="EMBL" id="MDG3003423.1"/>
    </source>
</evidence>
<dbReference type="Proteomes" id="UP001216907">
    <property type="component" value="Unassembled WGS sequence"/>
</dbReference>
<reference evidence="4 5" key="1">
    <citation type="submission" date="2023-03" db="EMBL/GenBank/DDBJ databases">
        <title>Paludisphaera mucosa sp. nov. a novel planctomycete from northern fen.</title>
        <authorList>
            <person name="Ivanova A."/>
        </authorList>
    </citation>
    <scope>NUCLEOTIDE SEQUENCE [LARGE SCALE GENOMIC DNA]</scope>
    <source>
        <strain evidence="4 5">Pla2</strain>
    </source>
</reference>
<organism evidence="4 5">
    <name type="scientific">Paludisphaera mucosa</name>
    <dbReference type="NCBI Taxonomy" id="3030827"/>
    <lineage>
        <taxon>Bacteria</taxon>
        <taxon>Pseudomonadati</taxon>
        <taxon>Planctomycetota</taxon>
        <taxon>Planctomycetia</taxon>
        <taxon>Isosphaerales</taxon>
        <taxon>Isosphaeraceae</taxon>
        <taxon>Paludisphaera</taxon>
    </lineage>
</organism>
<evidence type="ECO:0000256" key="1">
    <source>
        <dbReference type="SAM" id="MobiDB-lite"/>
    </source>
</evidence>
<dbReference type="RefSeq" id="WP_277859774.1">
    <property type="nucleotide sequence ID" value="NZ_JARRAG010000001.1"/>
</dbReference>
<keyword evidence="5" id="KW-1185">Reference proteome</keyword>
<feature type="compositionally biased region" description="Basic and acidic residues" evidence="1">
    <location>
        <begin position="76"/>
        <end position="86"/>
    </location>
</feature>
<dbReference type="InterPro" id="IPR036465">
    <property type="entry name" value="vWFA_dom_sf"/>
</dbReference>
<dbReference type="InterPro" id="IPR002035">
    <property type="entry name" value="VWF_A"/>
</dbReference>
<evidence type="ECO:0000256" key="2">
    <source>
        <dbReference type="SAM" id="SignalP"/>
    </source>
</evidence>
<accession>A0ABT6F757</accession>
<dbReference type="EMBL" id="JARRAG010000001">
    <property type="protein sequence ID" value="MDG3003423.1"/>
    <property type="molecule type" value="Genomic_DNA"/>
</dbReference>
<feature type="signal peptide" evidence="2">
    <location>
        <begin position="1"/>
        <end position="25"/>
    </location>
</feature>
<feature type="compositionally biased region" description="Basic and acidic residues" evidence="1">
    <location>
        <begin position="34"/>
        <end position="65"/>
    </location>
</feature>
<sequence>MRATRRTTVALLGLVLFGMTLRASAQQAPPADASKVEKPKPEAKPRRERDQAPKVRTPEEDEARKRSPFLQGPGGSEKDAKYDGENLRDLPPWSRASFFGIAVRGRFVVYVLDQSGSMIDDDRMSRATIELRKSVAALQSPQQFEVFFYNEEATTMPGGPIPRSADQRNKDLLRTWLRMIEPDGGTSPREAVVQALSLRPDAVFLLSDGDFPDGTVEAVARANGRKIPIHCVDMAGGLAGDALQRIARDSGGRYASRPGNLHDVGSGR</sequence>
<name>A0ABT6F757_9BACT</name>
<proteinExistence type="predicted"/>
<feature type="region of interest" description="Disordered" evidence="1">
    <location>
        <begin position="25"/>
        <end position="86"/>
    </location>
</feature>
<gene>
    <name evidence="4" type="ORF">PZE19_06570</name>
</gene>
<dbReference type="SUPFAM" id="SSF53300">
    <property type="entry name" value="vWA-like"/>
    <property type="match status" value="1"/>
</dbReference>
<evidence type="ECO:0000259" key="3">
    <source>
        <dbReference type="Pfam" id="PF13768"/>
    </source>
</evidence>